<comment type="caution">
    <text evidence="10">The sequence shown here is derived from an EMBL/GenBank/DDBJ whole genome shotgun (WGS) entry which is preliminary data.</text>
</comment>
<dbReference type="EMBL" id="VCIA01000001">
    <property type="protein sequence ID" value="TMN21942.1"/>
    <property type="molecule type" value="Genomic_DNA"/>
</dbReference>
<feature type="domain" description="Tyrosine-protein kinase G-rich" evidence="9">
    <location>
        <begin position="268"/>
        <end position="308"/>
    </location>
</feature>
<evidence type="ECO:0000256" key="5">
    <source>
        <dbReference type="ARBA" id="ARBA00022989"/>
    </source>
</evidence>
<evidence type="ECO:0000259" key="9">
    <source>
        <dbReference type="Pfam" id="PF13807"/>
    </source>
</evidence>
<sequence length="319" mass="35486">MSSVEEEISLKEIINTLWQGKWIVAVITIIALLISSLYSFVIADPVYKGKSEVTIHKVATVPESIQPYIDEMTKPELFQQTMTSPDVLSDVIEENNLDTTVSSLQSGLQIELPSDSENTSSIITISMEGTDREKIASIIDSAVSTTKAAIGDKIQTRLTSLEEEYQQKMTEEDEKITTAVQEFNEMGADDGIPALIQFQQNTNSDGQYVFEMSEALLNDIQSLDKQTKIEYEKINENIANLTELYNFYNSKHDDISSVSTMNIMDLSMDVVSDTFVPEAPIAPSKLLNLAISVVLGLMIGVGVVFLREYMKDEEANKSH</sequence>
<keyword evidence="6 7" id="KW-0472">Membrane</keyword>
<evidence type="ECO:0000256" key="7">
    <source>
        <dbReference type="SAM" id="Phobius"/>
    </source>
</evidence>
<name>A0A5S3QJ33_9BACI</name>
<reference evidence="10 11" key="1">
    <citation type="submission" date="2019-05" db="EMBL/GenBank/DDBJ databases">
        <title>Genomic analysis of Lentibacillus sp. NKC220-2.</title>
        <authorList>
            <person name="Oh Y.J."/>
        </authorList>
    </citation>
    <scope>NUCLEOTIDE SEQUENCE [LARGE SCALE GENOMIC DNA]</scope>
    <source>
        <strain evidence="10 11">NKC220-2</strain>
    </source>
</reference>
<keyword evidence="4 7" id="KW-0812">Transmembrane</keyword>
<dbReference type="Pfam" id="PF13807">
    <property type="entry name" value="GNVR"/>
    <property type="match status" value="1"/>
</dbReference>
<protein>
    <recommendedName>
        <fullName evidence="12">Polysaccharide chain length determinant N-terminal domain-containing protein</fullName>
    </recommendedName>
</protein>
<evidence type="ECO:0000313" key="10">
    <source>
        <dbReference type="EMBL" id="TMN21942.1"/>
    </source>
</evidence>
<evidence type="ECO:0000256" key="6">
    <source>
        <dbReference type="ARBA" id="ARBA00023136"/>
    </source>
</evidence>
<dbReference type="InterPro" id="IPR050445">
    <property type="entry name" value="Bact_polysacc_biosynth/exp"/>
</dbReference>
<gene>
    <name evidence="10" type="ORF">FFL34_07285</name>
</gene>
<dbReference type="InterPro" id="IPR003856">
    <property type="entry name" value="LPS_length_determ_N"/>
</dbReference>
<dbReference type="GO" id="GO:0005886">
    <property type="term" value="C:plasma membrane"/>
    <property type="evidence" value="ECO:0007669"/>
    <property type="project" value="UniProtKB-SubCell"/>
</dbReference>
<dbReference type="Proteomes" id="UP000306980">
    <property type="component" value="Unassembled WGS sequence"/>
</dbReference>
<evidence type="ECO:0000256" key="4">
    <source>
        <dbReference type="ARBA" id="ARBA00022692"/>
    </source>
</evidence>
<feature type="transmembrane region" description="Helical" evidence="7">
    <location>
        <begin position="286"/>
        <end position="306"/>
    </location>
</feature>
<evidence type="ECO:0008006" key="12">
    <source>
        <dbReference type="Google" id="ProtNLM"/>
    </source>
</evidence>
<proteinExistence type="inferred from homology"/>
<organism evidence="10 11">
    <name type="scientific">Lentibacillus cibarius</name>
    <dbReference type="NCBI Taxonomy" id="2583219"/>
    <lineage>
        <taxon>Bacteria</taxon>
        <taxon>Bacillati</taxon>
        <taxon>Bacillota</taxon>
        <taxon>Bacilli</taxon>
        <taxon>Bacillales</taxon>
        <taxon>Bacillaceae</taxon>
        <taxon>Lentibacillus</taxon>
    </lineage>
</organism>
<dbReference type="Pfam" id="PF02706">
    <property type="entry name" value="Wzz"/>
    <property type="match status" value="1"/>
</dbReference>
<dbReference type="PANTHER" id="PTHR32309:SF13">
    <property type="entry name" value="FERRIC ENTEROBACTIN TRANSPORT PROTEIN FEPE"/>
    <property type="match status" value="1"/>
</dbReference>
<accession>A0A5S3QJ33</accession>
<evidence type="ECO:0000256" key="1">
    <source>
        <dbReference type="ARBA" id="ARBA00004651"/>
    </source>
</evidence>
<evidence type="ECO:0000313" key="11">
    <source>
        <dbReference type="Proteomes" id="UP000306980"/>
    </source>
</evidence>
<comment type="similarity">
    <text evidence="2">Belongs to the CpsC/CapA family.</text>
</comment>
<keyword evidence="3" id="KW-1003">Cell membrane</keyword>
<keyword evidence="5 7" id="KW-1133">Transmembrane helix</keyword>
<evidence type="ECO:0000259" key="8">
    <source>
        <dbReference type="Pfam" id="PF02706"/>
    </source>
</evidence>
<dbReference type="AlphaFoldDB" id="A0A5S3QJ33"/>
<comment type="subcellular location">
    <subcellularLocation>
        <location evidence="1">Cell membrane</location>
        <topology evidence="1">Multi-pass membrane protein</topology>
    </subcellularLocation>
</comment>
<evidence type="ECO:0000256" key="3">
    <source>
        <dbReference type="ARBA" id="ARBA00022475"/>
    </source>
</evidence>
<feature type="transmembrane region" description="Helical" evidence="7">
    <location>
        <begin position="22"/>
        <end position="41"/>
    </location>
</feature>
<evidence type="ECO:0000256" key="2">
    <source>
        <dbReference type="ARBA" id="ARBA00006683"/>
    </source>
</evidence>
<dbReference type="PANTHER" id="PTHR32309">
    <property type="entry name" value="TYROSINE-PROTEIN KINASE"/>
    <property type="match status" value="1"/>
</dbReference>
<dbReference type="OrthoDB" id="2854392at2"/>
<feature type="domain" description="Polysaccharide chain length determinant N-terminal" evidence="8">
    <location>
        <begin position="6"/>
        <end position="94"/>
    </location>
</feature>
<dbReference type="GO" id="GO:0004713">
    <property type="term" value="F:protein tyrosine kinase activity"/>
    <property type="evidence" value="ECO:0007669"/>
    <property type="project" value="TreeGrafter"/>
</dbReference>
<dbReference type="InterPro" id="IPR032807">
    <property type="entry name" value="GNVR"/>
</dbReference>